<feature type="transmembrane region" description="Helical" evidence="1">
    <location>
        <begin position="6"/>
        <end position="23"/>
    </location>
</feature>
<evidence type="ECO:0000313" key="3">
    <source>
        <dbReference type="Proteomes" id="UP000218965"/>
    </source>
</evidence>
<feature type="transmembrane region" description="Helical" evidence="1">
    <location>
        <begin position="30"/>
        <end position="53"/>
    </location>
</feature>
<name>A0A0U4WZH7_9MICO</name>
<evidence type="ECO:0000256" key="1">
    <source>
        <dbReference type="SAM" id="Phobius"/>
    </source>
</evidence>
<protein>
    <submittedName>
        <fullName evidence="2">Uncharacterized protein</fullName>
    </submittedName>
</protein>
<evidence type="ECO:0000313" key="2">
    <source>
        <dbReference type="EMBL" id="BAU33016.1"/>
    </source>
</evidence>
<reference evidence="2 3" key="2">
    <citation type="submission" date="2016-01" db="EMBL/GenBank/DDBJ databases">
        <title>Microcella alkaliphila JAM AC0309 whole genome shotgun sequence.</title>
        <authorList>
            <person name="Kurata A."/>
            <person name="Hirose Y."/>
            <person name="Kishimoto N."/>
            <person name="Kobayashi T."/>
        </authorList>
    </citation>
    <scope>NUCLEOTIDE SEQUENCE [LARGE SCALE GENOMIC DNA]</scope>
    <source>
        <strain evidence="2 3">JAM AC0309</strain>
    </source>
</reference>
<keyword evidence="1" id="KW-0812">Transmembrane</keyword>
<gene>
    <name evidence="2" type="ORF">MalAC0309_2173</name>
</gene>
<dbReference type="RefSeq" id="WP_096422574.1">
    <property type="nucleotide sequence ID" value="NZ_AP017315.1"/>
</dbReference>
<organism evidence="2 3">
    <name type="scientific">Microcella alkaliphila</name>
    <dbReference type="NCBI Taxonomy" id="279828"/>
    <lineage>
        <taxon>Bacteria</taxon>
        <taxon>Bacillati</taxon>
        <taxon>Actinomycetota</taxon>
        <taxon>Actinomycetes</taxon>
        <taxon>Micrococcales</taxon>
        <taxon>Microbacteriaceae</taxon>
        <taxon>Microcella</taxon>
    </lineage>
</organism>
<sequence length="109" mass="11251">MGLALIPAAVIGALIGLGLRYLLPGRSQYGLLVLPAAGGAAVCVTWAIGAWAGLTHEAVWIWLIAFSIATIVSIAIARILPPKREQADAELLAELMRPGAPVATATTAR</sequence>
<reference evidence="3" key="1">
    <citation type="submission" date="2015-12" db="EMBL/GenBank/DDBJ databases">
        <authorList>
            <person name="Shamseldin A."/>
            <person name="Moawad H."/>
            <person name="Abd El-Rahim W.M."/>
            <person name="Sadowsky M.J."/>
        </authorList>
    </citation>
    <scope>NUCLEOTIDE SEQUENCE [LARGE SCALE GENOMIC DNA]</scope>
    <source>
        <strain evidence="3">JAM AC0309</strain>
    </source>
</reference>
<dbReference type="KEGG" id="malk:MalAC0309_2173"/>
<dbReference type="OrthoDB" id="5121696at2"/>
<dbReference type="AlphaFoldDB" id="A0A0U4WZH7"/>
<accession>A0A0U4WZH7</accession>
<keyword evidence="1" id="KW-1133">Transmembrane helix</keyword>
<keyword evidence="1" id="KW-0472">Membrane</keyword>
<proteinExistence type="predicted"/>
<dbReference type="Proteomes" id="UP000218965">
    <property type="component" value="Chromosome"/>
</dbReference>
<feature type="transmembrane region" description="Helical" evidence="1">
    <location>
        <begin position="59"/>
        <end position="80"/>
    </location>
</feature>
<dbReference type="EMBL" id="AP017315">
    <property type="protein sequence ID" value="BAU33016.1"/>
    <property type="molecule type" value="Genomic_DNA"/>
</dbReference>